<accession>A0A835Z694</accession>
<evidence type="ECO:0000259" key="1">
    <source>
        <dbReference type="Pfam" id="PF09353"/>
    </source>
</evidence>
<dbReference type="PANTHER" id="PTHR35509:SF4">
    <property type="entry name" value="DUF1995 DOMAIN-CONTAINING PROTEIN"/>
    <property type="match status" value="1"/>
</dbReference>
<protein>
    <recommendedName>
        <fullName evidence="1">DUF1995 domain-containing protein</fullName>
    </recommendedName>
</protein>
<comment type="caution">
    <text evidence="2">The sequence shown here is derived from an EMBL/GenBank/DDBJ whole genome shotgun (WGS) entry which is preliminary data.</text>
</comment>
<dbReference type="InterPro" id="IPR053021">
    <property type="entry name" value="Chloroplast_ADK"/>
</dbReference>
<name>A0A835Z694_9STRA</name>
<dbReference type="Proteomes" id="UP000664859">
    <property type="component" value="Unassembled WGS sequence"/>
</dbReference>
<evidence type="ECO:0000313" key="2">
    <source>
        <dbReference type="EMBL" id="KAG5188001.1"/>
    </source>
</evidence>
<feature type="domain" description="DUF1995" evidence="1">
    <location>
        <begin position="14"/>
        <end position="198"/>
    </location>
</feature>
<keyword evidence="3" id="KW-1185">Reference proteome</keyword>
<dbReference type="PANTHER" id="PTHR35509">
    <property type="entry name" value="DOMAIN PROTEIN, PUTATIVE (DUF1995)-RELATED"/>
    <property type="match status" value="1"/>
</dbReference>
<gene>
    <name evidence="2" type="ORF">JKP88DRAFT_347952</name>
</gene>
<sequence length="209" mass="23089">MQPDEIQRLALPAEFAVPGVSEWPGGRAQQYEVAEPLVRALLRKLDRAANGGVVSRLKTQVTSREDYTALVLSEAPERKDDCAAILNLTAEAALEAQTAAFLKEMGPRLVVLVNPGWNAPSDFGFFARRRAETLLAPFLETYTLVKLTCRSQKVALLRSWPGPWMLYAMAGEDRGAATKWDQVAVLDREDRPSYRECEKLLEAKASAAA</sequence>
<reference evidence="2" key="1">
    <citation type="submission" date="2021-02" db="EMBL/GenBank/DDBJ databases">
        <title>First Annotated Genome of the Yellow-green Alga Tribonema minus.</title>
        <authorList>
            <person name="Mahan K.M."/>
        </authorList>
    </citation>
    <scope>NUCLEOTIDE SEQUENCE</scope>
    <source>
        <strain evidence="2">UTEX B ZZ1240</strain>
    </source>
</reference>
<dbReference type="AlphaFoldDB" id="A0A835Z694"/>
<dbReference type="Pfam" id="PF09353">
    <property type="entry name" value="DUF1995"/>
    <property type="match status" value="1"/>
</dbReference>
<dbReference type="InterPro" id="IPR018962">
    <property type="entry name" value="DUF1995"/>
</dbReference>
<proteinExistence type="predicted"/>
<organism evidence="2 3">
    <name type="scientific">Tribonema minus</name>
    <dbReference type="NCBI Taxonomy" id="303371"/>
    <lineage>
        <taxon>Eukaryota</taxon>
        <taxon>Sar</taxon>
        <taxon>Stramenopiles</taxon>
        <taxon>Ochrophyta</taxon>
        <taxon>PX clade</taxon>
        <taxon>Xanthophyceae</taxon>
        <taxon>Tribonematales</taxon>
        <taxon>Tribonemataceae</taxon>
        <taxon>Tribonema</taxon>
    </lineage>
</organism>
<dbReference type="EMBL" id="JAFCMP010000079">
    <property type="protein sequence ID" value="KAG5188001.1"/>
    <property type="molecule type" value="Genomic_DNA"/>
</dbReference>
<evidence type="ECO:0000313" key="3">
    <source>
        <dbReference type="Proteomes" id="UP000664859"/>
    </source>
</evidence>